<dbReference type="InterPro" id="IPR000160">
    <property type="entry name" value="GGDEF_dom"/>
</dbReference>
<name>A0A084IPD2_SALHC</name>
<dbReference type="PANTHER" id="PTHR33121">
    <property type="entry name" value="CYCLIC DI-GMP PHOSPHODIESTERASE PDEF"/>
    <property type="match status" value="1"/>
</dbReference>
<comment type="cofactor">
    <cofactor evidence="1">
        <name>Mg(2+)</name>
        <dbReference type="ChEBI" id="CHEBI:18420"/>
    </cofactor>
</comment>
<sequence>MDSSELETRRLAALDRLNLMDTPPEERFERLTRIARRCYDTRIALFTLMGTERAWLKSHQGLSDTDAPRCGSFCQLALRDSEVAVISDAQRDSRMADHPAVTGSPGIRFYAGVTIHEPQGFRIGTLCVIDDTPRAAEDVDLEVLYTLASLIEEELARPSRAPGMHGCYIQQADLNQAIHRAQNAFLAGVGKRTAYEVVLNDLLLLTGSRFGFVGEMLRKPDDAPYLKVEAITNLAWSPATEALYQRVRERGMVFDELDNLISAPMISGEVVISHDLATDPRRGGLPPGHPPIKSYMGMPVFSGKRQVGLVGVANRDIEYAPGLAHELEPLLQTIGNLIERDRLYREKREHEKSLERAARYDALTGLPNRHHLSALFEQTLLEAGRCGHTLSVCLLDLDGFKDINDAHGSSAGDTVLRAIAKRLRKTVRPPDLIGRLGGDEFVLILHDIDDEQAYTRLLDTIRAPLPYRRTALQVSASMGVTLYPDDDSNVDLLLRHADQAMYTAKEYGKNRHEHFDLARHLSHQARGRVLDRIGDALTEEQLELHYQPKIDLIGRRVAGFEALLRWNHPTDGLISPRAFIDHLEYTDHAGAVGRFVIERAIAQLHRLDSEALNYSISVNLSPSHFLSPTFCDDLWHALQACPFRIRERLILELLETTALDDSNRVIETLQACRELGVQISLDDFGTGYSSLDYFRRLPANEIKIDRSFVQDMRDNSDDEMIVHAIIGLAKSFKRHIVAEGIEDTATQARLIEMGCEYGQGFLYSRPLPADAALEWARNFCWQLP</sequence>
<dbReference type="Gene3D" id="3.20.20.450">
    <property type="entry name" value="EAL domain"/>
    <property type="match status" value="1"/>
</dbReference>
<dbReference type="Pfam" id="PF01590">
    <property type="entry name" value="GAF"/>
    <property type="match status" value="1"/>
</dbReference>
<dbReference type="FunFam" id="3.30.70.270:FF:000001">
    <property type="entry name" value="Diguanylate cyclase domain protein"/>
    <property type="match status" value="1"/>
</dbReference>
<dbReference type="InterPro" id="IPR029016">
    <property type="entry name" value="GAF-like_dom_sf"/>
</dbReference>
<evidence type="ECO:0000259" key="2">
    <source>
        <dbReference type="PROSITE" id="PS50883"/>
    </source>
</evidence>
<dbReference type="STRING" id="1304275.C41B8_05021"/>
<dbReference type="Pfam" id="PF00990">
    <property type="entry name" value="GGDEF"/>
    <property type="match status" value="1"/>
</dbReference>
<dbReference type="EMBL" id="APNK01000004">
    <property type="protein sequence ID" value="KEZ78566.1"/>
    <property type="molecule type" value="Genomic_DNA"/>
</dbReference>
<keyword evidence="5" id="KW-1185">Reference proteome</keyword>
<dbReference type="InterPro" id="IPR029787">
    <property type="entry name" value="Nucleotide_cyclase"/>
</dbReference>
<dbReference type="Gene3D" id="3.30.70.270">
    <property type="match status" value="1"/>
</dbReference>
<dbReference type="RefSeq" id="WP_037334919.1">
    <property type="nucleotide sequence ID" value="NZ_APNK01000004.1"/>
</dbReference>
<gene>
    <name evidence="4" type="ORF">C41B8_05021</name>
</gene>
<feature type="domain" description="GGDEF" evidence="3">
    <location>
        <begin position="388"/>
        <end position="517"/>
    </location>
</feature>
<dbReference type="InterPro" id="IPR050706">
    <property type="entry name" value="Cyclic-di-GMP_PDE-like"/>
</dbReference>
<dbReference type="SUPFAM" id="SSF55781">
    <property type="entry name" value="GAF domain-like"/>
    <property type="match status" value="2"/>
</dbReference>
<dbReference type="GO" id="GO:0071111">
    <property type="term" value="F:cyclic-guanylate-specific phosphodiesterase activity"/>
    <property type="evidence" value="ECO:0007669"/>
    <property type="project" value="InterPro"/>
</dbReference>
<dbReference type="SMART" id="SM00065">
    <property type="entry name" value="GAF"/>
    <property type="match status" value="2"/>
</dbReference>
<dbReference type="Pfam" id="PF00563">
    <property type="entry name" value="EAL"/>
    <property type="match status" value="1"/>
</dbReference>
<dbReference type="PATRIC" id="fig|1304275.5.peg.1027"/>
<evidence type="ECO:0000313" key="5">
    <source>
        <dbReference type="Proteomes" id="UP000028302"/>
    </source>
</evidence>
<dbReference type="InterPro" id="IPR003018">
    <property type="entry name" value="GAF"/>
</dbReference>
<accession>A0A084IPD2</accession>
<dbReference type="SMART" id="SM00052">
    <property type="entry name" value="EAL"/>
    <property type="match status" value="1"/>
</dbReference>
<protein>
    <submittedName>
        <fullName evidence="4">Sensory box/GGDEF/GAF/EAL domain protein</fullName>
    </submittedName>
</protein>
<comment type="caution">
    <text evidence="4">The sequence shown here is derived from an EMBL/GenBank/DDBJ whole genome shotgun (WGS) entry which is preliminary data.</text>
</comment>
<organism evidence="4 5">
    <name type="scientific">Salinisphaera hydrothermalis (strain C41B8)</name>
    <dbReference type="NCBI Taxonomy" id="1304275"/>
    <lineage>
        <taxon>Bacteria</taxon>
        <taxon>Pseudomonadati</taxon>
        <taxon>Pseudomonadota</taxon>
        <taxon>Gammaproteobacteria</taxon>
        <taxon>Salinisphaerales</taxon>
        <taxon>Salinisphaeraceae</taxon>
        <taxon>Salinisphaera</taxon>
    </lineage>
</organism>
<dbReference type="AlphaFoldDB" id="A0A084IPD2"/>
<dbReference type="eggNOG" id="COG5001">
    <property type="taxonomic scope" value="Bacteria"/>
</dbReference>
<dbReference type="InterPro" id="IPR001633">
    <property type="entry name" value="EAL_dom"/>
</dbReference>
<evidence type="ECO:0000259" key="3">
    <source>
        <dbReference type="PROSITE" id="PS50887"/>
    </source>
</evidence>
<dbReference type="InterPro" id="IPR035919">
    <property type="entry name" value="EAL_sf"/>
</dbReference>
<evidence type="ECO:0000313" key="4">
    <source>
        <dbReference type="EMBL" id="KEZ78566.1"/>
    </source>
</evidence>
<reference evidence="4 5" key="1">
    <citation type="submission" date="2013-03" db="EMBL/GenBank/DDBJ databases">
        <title>Salinisphaera hydrothermalis C41B8 Genome Sequencing.</title>
        <authorList>
            <person name="Li C."/>
            <person name="Lai Q."/>
            <person name="Shao Z."/>
        </authorList>
    </citation>
    <scope>NUCLEOTIDE SEQUENCE [LARGE SCALE GENOMIC DNA]</scope>
    <source>
        <strain evidence="4 5">C41B8</strain>
    </source>
</reference>
<feature type="domain" description="EAL" evidence="2">
    <location>
        <begin position="526"/>
        <end position="780"/>
    </location>
</feature>
<dbReference type="OrthoDB" id="6597954at2"/>
<dbReference type="SMART" id="SM00267">
    <property type="entry name" value="GGDEF"/>
    <property type="match status" value="1"/>
</dbReference>
<dbReference type="CDD" id="cd01948">
    <property type="entry name" value="EAL"/>
    <property type="match status" value="1"/>
</dbReference>
<dbReference type="PANTHER" id="PTHR33121:SF79">
    <property type="entry name" value="CYCLIC DI-GMP PHOSPHODIESTERASE PDED-RELATED"/>
    <property type="match status" value="1"/>
</dbReference>
<evidence type="ECO:0000256" key="1">
    <source>
        <dbReference type="ARBA" id="ARBA00001946"/>
    </source>
</evidence>
<dbReference type="Gene3D" id="3.30.450.40">
    <property type="match status" value="2"/>
</dbReference>
<dbReference type="SUPFAM" id="SSF55073">
    <property type="entry name" value="Nucleotide cyclase"/>
    <property type="match status" value="1"/>
</dbReference>
<dbReference type="Proteomes" id="UP000028302">
    <property type="component" value="Unassembled WGS sequence"/>
</dbReference>
<dbReference type="PROSITE" id="PS50883">
    <property type="entry name" value="EAL"/>
    <property type="match status" value="1"/>
</dbReference>
<proteinExistence type="predicted"/>
<dbReference type="CDD" id="cd01949">
    <property type="entry name" value="GGDEF"/>
    <property type="match status" value="1"/>
</dbReference>
<dbReference type="InterPro" id="IPR043128">
    <property type="entry name" value="Rev_trsase/Diguanyl_cyclase"/>
</dbReference>
<dbReference type="NCBIfam" id="TIGR00254">
    <property type="entry name" value="GGDEF"/>
    <property type="match status" value="1"/>
</dbReference>
<dbReference type="Pfam" id="PF13185">
    <property type="entry name" value="GAF_2"/>
    <property type="match status" value="1"/>
</dbReference>
<dbReference type="PROSITE" id="PS50887">
    <property type="entry name" value="GGDEF"/>
    <property type="match status" value="1"/>
</dbReference>
<dbReference type="SUPFAM" id="SSF141868">
    <property type="entry name" value="EAL domain-like"/>
    <property type="match status" value="1"/>
</dbReference>